<dbReference type="OrthoDB" id="3233388at2"/>
<dbReference type="AlphaFoldDB" id="R4WVJ1"/>
<accession>R4WVJ1</accession>
<name>R4WVJ1_9BURK</name>
<dbReference type="Proteomes" id="UP000013966">
    <property type="component" value="Chromosome 1"/>
</dbReference>
<keyword evidence="2" id="KW-1185">Reference proteome</keyword>
<dbReference type="STRING" id="758793.BRPE64_ACDS01630"/>
<dbReference type="InterPro" id="IPR009241">
    <property type="entry name" value="HigB-like"/>
</dbReference>
<dbReference type="PATRIC" id="fig|758793.3.peg.164"/>
<dbReference type="EMBL" id="AP013058">
    <property type="protein sequence ID" value="BAN21917.1"/>
    <property type="molecule type" value="Genomic_DNA"/>
</dbReference>
<dbReference type="HOGENOM" id="CLU_122734_6_0_4"/>
<evidence type="ECO:0000313" key="1">
    <source>
        <dbReference type="EMBL" id="BAN21917.1"/>
    </source>
</evidence>
<reference evidence="1 2" key="2">
    <citation type="journal article" date="2018" name="Int. J. Syst. Evol. Microbiol.">
        <title>Burkholderia insecticola sp. nov., a gut symbiotic bacterium of the bean bug Riptortus pedestris.</title>
        <authorList>
            <person name="Takeshita K."/>
            <person name="Tamaki H."/>
            <person name="Ohbayashi T."/>
            <person name="Meng X.-Y."/>
            <person name="Sone T."/>
            <person name="Mitani Y."/>
            <person name="Peeters C."/>
            <person name="Kikuchi Y."/>
            <person name="Vandamme P."/>
        </authorList>
    </citation>
    <scope>NUCLEOTIDE SEQUENCE [LARGE SCALE GENOMIC DNA]</scope>
    <source>
        <strain evidence="1">RPE64</strain>
    </source>
</reference>
<dbReference type="Pfam" id="PF05973">
    <property type="entry name" value="Gp49"/>
    <property type="match status" value="1"/>
</dbReference>
<dbReference type="KEGG" id="buo:BRPE64_ACDS01630"/>
<protein>
    <submittedName>
        <fullName evidence="1">Phage derived protein Gp49-like protein</fullName>
    </submittedName>
</protein>
<organism evidence="1 2">
    <name type="scientific">Caballeronia insecticola</name>
    <dbReference type="NCBI Taxonomy" id="758793"/>
    <lineage>
        <taxon>Bacteria</taxon>
        <taxon>Pseudomonadati</taxon>
        <taxon>Pseudomonadota</taxon>
        <taxon>Betaproteobacteria</taxon>
        <taxon>Burkholderiales</taxon>
        <taxon>Burkholderiaceae</taxon>
        <taxon>Caballeronia</taxon>
    </lineage>
</organism>
<proteinExistence type="predicted"/>
<dbReference type="RefSeq" id="WP_016344085.1">
    <property type="nucleotide sequence ID" value="NC_021287.1"/>
</dbReference>
<reference evidence="1 2" key="1">
    <citation type="journal article" date="2013" name="Genome Announc.">
        <title>Complete Genome Sequence of Burkholderia sp. Strain RPE64, Bacterial Symbiont of the Bean Bug Riptortus pedestris.</title>
        <authorList>
            <person name="Shibata T.F."/>
            <person name="Maeda T."/>
            <person name="Nikoh N."/>
            <person name="Yamaguchi K."/>
            <person name="Oshima K."/>
            <person name="Hattori M."/>
            <person name="Nishiyama T."/>
            <person name="Hasebe M."/>
            <person name="Fukatsu T."/>
            <person name="Kikuchi Y."/>
            <person name="Shigenobu S."/>
        </authorList>
    </citation>
    <scope>NUCLEOTIDE SEQUENCE [LARGE SCALE GENOMIC DNA]</scope>
</reference>
<sequence length="116" mass="13179">MLTSADVDAWAITYYSERIAREISELPVGIFAGYLRLLSALKQHGPDLGMPYSRSLGDKLFELRPAGREGIARVFYGAMQGKRIIMLHSFIKKTQRTPPKELRLARNRLMEAQRNG</sequence>
<gene>
    <name evidence="1" type="ORF">BRPE64_ACDS01630</name>
</gene>
<evidence type="ECO:0000313" key="2">
    <source>
        <dbReference type="Proteomes" id="UP000013966"/>
    </source>
</evidence>